<gene>
    <name evidence="4" type="ORF">NUH29_02945</name>
</gene>
<proteinExistence type="predicted"/>
<dbReference type="InterPro" id="IPR002372">
    <property type="entry name" value="PQQ_rpt_dom"/>
</dbReference>
<dbReference type="SUPFAM" id="SSF50998">
    <property type="entry name" value="Quinoprotein alcohol dehydrogenase-like"/>
    <property type="match status" value="1"/>
</dbReference>
<keyword evidence="5" id="KW-1185">Reference proteome</keyword>
<accession>A0ABT1ZCT9</accession>
<dbReference type="Proteomes" id="UP001205337">
    <property type="component" value="Unassembled WGS sequence"/>
</dbReference>
<dbReference type="Pfam" id="PF13360">
    <property type="entry name" value="PQQ_2"/>
    <property type="match status" value="1"/>
</dbReference>
<dbReference type="InterPro" id="IPR015943">
    <property type="entry name" value="WD40/YVTN_repeat-like_dom_sf"/>
</dbReference>
<keyword evidence="2" id="KW-1133">Transmembrane helix</keyword>
<protein>
    <submittedName>
        <fullName evidence="4">PQQ-binding-like beta-propeller repeat protein</fullName>
    </submittedName>
</protein>
<dbReference type="Gene3D" id="2.130.10.10">
    <property type="entry name" value="YVTN repeat-like/Quinoprotein amine dehydrogenase"/>
    <property type="match status" value="1"/>
</dbReference>
<keyword evidence="2" id="KW-0472">Membrane</keyword>
<feature type="transmembrane region" description="Helical" evidence="2">
    <location>
        <begin position="27"/>
        <end position="46"/>
    </location>
</feature>
<dbReference type="PANTHER" id="PTHR34512">
    <property type="entry name" value="CELL SURFACE PROTEIN"/>
    <property type="match status" value="1"/>
</dbReference>
<dbReference type="EMBL" id="JANTHX010000004">
    <property type="protein sequence ID" value="MCS0498505.1"/>
    <property type="molecule type" value="Genomic_DNA"/>
</dbReference>
<reference evidence="4 5" key="1">
    <citation type="submission" date="2022-08" db="EMBL/GenBank/DDBJ databases">
        <authorList>
            <person name="Li F."/>
        </authorList>
    </citation>
    <scope>NUCLEOTIDE SEQUENCE [LARGE SCALE GENOMIC DNA]</scope>
    <source>
        <strain evidence="4 5">10F1B-8-1</strain>
    </source>
</reference>
<dbReference type="SMART" id="SM00564">
    <property type="entry name" value="PQQ"/>
    <property type="match status" value="3"/>
</dbReference>
<dbReference type="RefSeq" id="WP_258797451.1">
    <property type="nucleotide sequence ID" value="NZ_JANTHX010000004.1"/>
</dbReference>
<dbReference type="PANTHER" id="PTHR34512:SF30">
    <property type="entry name" value="OUTER MEMBRANE PROTEIN ASSEMBLY FACTOR BAMB"/>
    <property type="match status" value="1"/>
</dbReference>
<evidence type="ECO:0000256" key="2">
    <source>
        <dbReference type="SAM" id="Phobius"/>
    </source>
</evidence>
<sequence length="601" mass="61162">MSDTTTVAAEPSEQPAAARPRSPIHRALVWAAVIGVVAAGSLALAASDLDPTPERGGAAARYVPGDGTASLVTAADGTRAVHENARGTGPGMLLELPGAASAHFFGDYSDEALRTAQLWRETVTPLDTDDPQTSTVYLLDDAGVSVLTATGGALGFSYSPALVLLPADAAPGVTWTGEGDALPQGFMRYTISGSVAAAEGGCLAATSETRYQDPDTGDELLAIAEVATWCPGAGVVDDTGTVNGDAVSFRSSPLAATGGPVGAPSVVSPATRDLTGAGAWSSRPLTLQLDDAVYGVSPVTTPFDGLAAARADGGFIAAVGSRVVGFSVAGDVATRRWAASPGGDLLQLSTAGDVSLASTSQRRLVAYDARGARMWAVSFPDVVLAAPTVVDGDLLVASLDGTLRRIRIDTGETVWSVALRTDVASAPAVVDDAVVVVDRGGNVIARELETGAARWSTELVSGERVAAVGGVLAVQGTNSDVWVLDPADGSPRWTDHHPGIARALAVRDGVVVSLGSEGAVAWDARTGERLWDDPATESLAAGRGGFVLIGTSTFAVRDADGGEVVRVPIDPAPIGTTRMYLDAPDDVRVLQSDSTGFEVSG</sequence>
<keyword evidence="2" id="KW-0812">Transmembrane</keyword>
<feature type="region of interest" description="Disordered" evidence="1">
    <location>
        <begin position="1"/>
        <end position="20"/>
    </location>
</feature>
<evidence type="ECO:0000313" key="4">
    <source>
        <dbReference type="EMBL" id="MCS0498505.1"/>
    </source>
</evidence>
<organism evidence="4 5">
    <name type="scientific">Protaetiibacter mangrovi</name>
    <dbReference type="NCBI Taxonomy" id="2970926"/>
    <lineage>
        <taxon>Bacteria</taxon>
        <taxon>Bacillati</taxon>
        <taxon>Actinomycetota</taxon>
        <taxon>Actinomycetes</taxon>
        <taxon>Micrococcales</taxon>
        <taxon>Microbacteriaceae</taxon>
        <taxon>Protaetiibacter</taxon>
    </lineage>
</organism>
<evidence type="ECO:0000313" key="5">
    <source>
        <dbReference type="Proteomes" id="UP001205337"/>
    </source>
</evidence>
<feature type="domain" description="Pyrrolo-quinoline quinone repeat" evidence="3">
    <location>
        <begin position="340"/>
        <end position="464"/>
    </location>
</feature>
<name>A0ABT1ZCT9_9MICO</name>
<dbReference type="InterPro" id="IPR018391">
    <property type="entry name" value="PQQ_b-propeller_rpt"/>
</dbReference>
<dbReference type="InterPro" id="IPR011047">
    <property type="entry name" value="Quinoprotein_ADH-like_sf"/>
</dbReference>
<evidence type="ECO:0000259" key="3">
    <source>
        <dbReference type="Pfam" id="PF13360"/>
    </source>
</evidence>
<comment type="caution">
    <text evidence="4">The sequence shown here is derived from an EMBL/GenBank/DDBJ whole genome shotgun (WGS) entry which is preliminary data.</text>
</comment>
<evidence type="ECO:0000256" key="1">
    <source>
        <dbReference type="SAM" id="MobiDB-lite"/>
    </source>
</evidence>